<reference evidence="6" key="1">
    <citation type="submission" date="2023-04" db="EMBL/GenBank/DDBJ databases">
        <title>Phytophthora fragariaefolia NBRC 109709.</title>
        <authorList>
            <person name="Ichikawa N."/>
            <person name="Sato H."/>
            <person name="Tonouchi N."/>
        </authorList>
    </citation>
    <scope>NUCLEOTIDE SEQUENCE</scope>
    <source>
        <strain evidence="6">NBRC 109709</strain>
    </source>
</reference>
<evidence type="ECO:0000256" key="5">
    <source>
        <dbReference type="RuleBase" id="RU367124"/>
    </source>
</evidence>
<dbReference type="Proteomes" id="UP001165121">
    <property type="component" value="Unassembled WGS sequence"/>
</dbReference>
<dbReference type="EMBL" id="BSXT01001986">
    <property type="protein sequence ID" value="GMF46578.1"/>
    <property type="molecule type" value="Genomic_DNA"/>
</dbReference>
<keyword evidence="7" id="KW-1185">Reference proteome</keyword>
<evidence type="ECO:0000313" key="6">
    <source>
        <dbReference type="EMBL" id="GMF46578.1"/>
    </source>
</evidence>
<dbReference type="PROSITE" id="PS51257">
    <property type="entry name" value="PROKAR_LIPOPROTEIN"/>
    <property type="match status" value="1"/>
</dbReference>
<sequence length="140" mass="15927">MRARYVISIVVAAVVASCNATSSLVSLEQQNSIQTLSNSMNNNMSKRLLRAAETNLEDSDGDEERKMPKISSKMIKGVLKDPKYRDETFAYWKGGKLTLDELTESLRISTNKIKWIRGILNLNKHEQLRVLKLYRDSLGH</sequence>
<protein>
    <recommendedName>
        <fullName evidence="5">RxLR effector protein</fullName>
    </recommendedName>
</protein>
<dbReference type="Pfam" id="PF16810">
    <property type="entry name" value="RXLR"/>
    <property type="match status" value="1"/>
</dbReference>
<comment type="caution">
    <text evidence="6">The sequence shown here is derived from an EMBL/GenBank/DDBJ whole genome shotgun (WGS) entry which is preliminary data.</text>
</comment>
<keyword evidence="4 5" id="KW-0732">Signal</keyword>
<comment type="domain">
    <text evidence="5">The RxLR-dEER motif acts to carry the protein into the host cell cytoplasm through binding to cell surface phosphatidylinositol-3-phosphate.</text>
</comment>
<comment type="subcellular location">
    <subcellularLocation>
        <location evidence="1 5">Secreted</location>
    </subcellularLocation>
</comment>
<comment type="similarity">
    <text evidence="2 5">Belongs to the RxLR effector family.</text>
</comment>
<evidence type="ECO:0000313" key="7">
    <source>
        <dbReference type="Proteomes" id="UP001165121"/>
    </source>
</evidence>
<evidence type="ECO:0000256" key="4">
    <source>
        <dbReference type="ARBA" id="ARBA00022729"/>
    </source>
</evidence>
<dbReference type="InterPro" id="IPR031825">
    <property type="entry name" value="RXLR"/>
</dbReference>
<dbReference type="AlphaFoldDB" id="A0A9W6XVV0"/>
<dbReference type="OrthoDB" id="114025at2759"/>
<feature type="chain" id="PRO_5041016164" description="RxLR effector protein" evidence="5">
    <location>
        <begin position="21"/>
        <end position="140"/>
    </location>
</feature>
<dbReference type="GO" id="GO:0005576">
    <property type="term" value="C:extracellular region"/>
    <property type="evidence" value="ECO:0007669"/>
    <property type="project" value="UniProtKB-SubCell"/>
</dbReference>
<organism evidence="6 7">
    <name type="scientific">Phytophthora fragariaefolia</name>
    <dbReference type="NCBI Taxonomy" id="1490495"/>
    <lineage>
        <taxon>Eukaryota</taxon>
        <taxon>Sar</taxon>
        <taxon>Stramenopiles</taxon>
        <taxon>Oomycota</taxon>
        <taxon>Peronosporomycetes</taxon>
        <taxon>Peronosporales</taxon>
        <taxon>Peronosporaceae</taxon>
        <taxon>Phytophthora</taxon>
    </lineage>
</organism>
<evidence type="ECO:0000256" key="1">
    <source>
        <dbReference type="ARBA" id="ARBA00004613"/>
    </source>
</evidence>
<accession>A0A9W6XVV0</accession>
<keyword evidence="3 5" id="KW-0964">Secreted</keyword>
<gene>
    <name evidence="6" type="ORF">Pfra01_001719600</name>
</gene>
<evidence type="ECO:0000256" key="3">
    <source>
        <dbReference type="ARBA" id="ARBA00022525"/>
    </source>
</evidence>
<feature type="signal peptide" evidence="5">
    <location>
        <begin position="1"/>
        <end position="20"/>
    </location>
</feature>
<proteinExistence type="inferred from homology"/>
<name>A0A9W6XVV0_9STRA</name>
<evidence type="ECO:0000256" key="2">
    <source>
        <dbReference type="ARBA" id="ARBA00010400"/>
    </source>
</evidence>
<comment type="function">
    <text evidence="5">Effector that suppresses plant defense responses during pathogen infection.</text>
</comment>